<dbReference type="Pfam" id="PF05742">
    <property type="entry name" value="TANGO2"/>
    <property type="match status" value="1"/>
</dbReference>
<evidence type="ECO:0000313" key="1">
    <source>
        <dbReference type="EMBL" id="QGN14695.1"/>
    </source>
</evidence>
<dbReference type="InterPro" id="IPR008551">
    <property type="entry name" value="TANGO2"/>
</dbReference>
<evidence type="ECO:0000313" key="2">
    <source>
        <dbReference type="Proteomes" id="UP000422736"/>
    </source>
</evidence>
<proteinExistence type="predicted"/>
<dbReference type="EMBL" id="CP015055">
    <property type="protein sequence ID" value="QGN14695.1"/>
    <property type="molecule type" value="Genomic_DNA"/>
</dbReference>
<keyword evidence="2" id="KW-1185">Reference proteome</keyword>
<protein>
    <submittedName>
        <fullName evidence="1">YGR127W</fullName>
    </submittedName>
</protein>
<reference evidence="1 2" key="1">
    <citation type="submission" date="2016-03" db="EMBL/GenBank/DDBJ databases">
        <title>How can Kluyveromyces marxianus grow so fast - potential evolutionary course in Saccharomyces Complex revealed by comparative genomics.</title>
        <authorList>
            <person name="Mo W."/>
            <person name="Lu W."/>
            <person name="Yang X."/>
            <person name="Qi J."/>
            <person name="Lv H."/>
        </authorList>
    </citation>
    <scope>NUCLEOTIDE SEQUENCE [LARGE SCALE GENOMIC DNA]</scope>
    <source>
        <strain evidence="1 2">FIM1</strain>
    </source>
</reference>
<gene>
    <name evidence="1" type="ORF">FIM1_1362</name>
</gene>
<dbReference type="Proteomes" id="UP000422736">
    <property type="component" value="Chromosome 2"/>
</dbReference>
<name>A0ABX6ET77_KLUMA</name>
<dbReference type="PANTHER" id="PTHR17985">
    <property type="entry name" value="SER/THR-RICH PROTEIN T10 IN DGCR REGION"/>
    <property type="match status" value="1"/>
</dbReference>
<sequence>MCILFATRGHPDYKLIVISNRDEFFERKTHSTCWNHDNFILSPYDLAVEREKHGYGTWLGINKRGKIAVILNSKLNQSQEHAKETARKRLRSRGIVPIKFLEKEEDGTSFEDWDSWDKFNSHHNYLEHTGPFTLFYGDIKSEKFNVIDYLKHSTNPFNDNKHMVVSNDIFYCSEGLHNARWNKTKQGYELLDKLVRSTHGISRESLVEKCFELASNSHYNDEANIDEITMSNVYVPPLKVVENPDAIGTSIPIGKYYGTRSQIVILVDKENNVTFEEHVLFESDSDQVHYSANKPKEIIKFQFKIEE</sequence>
<dbReference type="PANTHER" id="PTHR17985:SF8">
    <property type="entry name" value="TRANSPORT AND GOLGI ORGANIZATION PROTEIN 2 HOMOLOG"/>
    <property type="match status" value="1"/>
</dbReference>
<accession>A0ABX6ET77</accession>
<organism evidence="1 2">
    <name type="scientific">Kluyveromyces marxianus</name>
    <name type="common">Yeast</name>
    <name type="synonym">Candida kefyr</name>
    <dbReference type="NCBI Taxonomy" id="4911"/>
    <lineage>
        <taxon>Eukaryota</taxon>
        <taxon>Fungi</taxon>
        <taxon>Dikarya</taxon>
        <taxon>Ascomycota</taxon>
        <taxon>Saccharomycotina</taxon>
        <taxon>Saccharomycetes</taxon>
        <taxon>Saccharomycetales</taxon>
        <taxon>Saccharomycetaceae</taxon>
        <taxon>Kluyveromyces</taxon>
    </lineage>
</organism>